<evidence type="ECO:0000313" key="3">
    <source>
        <dbReference type="Proteomes" id="UP000234483"/>
    </source>
</evidence>
<dbReference type="EMBL" id="CP026100">
    <property type="protein sequence ID" value="AYV47545.1"/>
    <property type="molecule type" value="Genomic_DNA"/>
</dbReference>
<dbReference type="RefSeq" id="WP_101712195.1">
    <property type="nucleotide sequence ID" value="NZ_CP026100.1"/>
</dbReference>
<name>A0A2N5CXA8_9CAUL</name>
<dbReference type="KEGG" id="cfh:C1707_15475"/>
<proteinExistence type="predicted"/>
<dbReference type="Proteomes" id="UP000234483">
    <property type="component" value="Unassembled WGS sequence"/>
</dbReference>
<dbReference type="OrthoDB" id="9803810at2"/>
<dbReference type="AlphaFoldDB" id="A0A2N5CXA8"/>
<gene>
    <name evidence="1" type="ORF">C1707_15475</name>
    <name evidence="2" type="ORF">CFHF_06475</name>
</gene>
<sequence>MSGKLKLGALEDDTPVKVTLDLPASVHRDLVAYAQMLATLTGGKPGEPAKLATRMLERFMATDRVFVRGRKGRAA</sequence>
<dbReference type="InterPro" id="IPR018733">
    <property type="entry name" value="DUF2274"/>
</dbReference>
<reference evidence="2 3" key="1">
    <citation type="submission" date="2017-12" db="EMBL/GenBank/DDBJ databases">
        <title>The genome sequence of Caulobacter flavus CGMCC1 15093.</title>
        <authorList>
            <person name="Gao J."/>
            <person name="Mao X."/>
            <person name="Sun J."/>
        </authorList>
    </citation>
    <scope>NUCLEOTIDE SEQUENCE [LARGE SCALE GENOMIC DNA]</scope>
    <source>
        <strain evidence="2 3">CGMCC1 15093</strain>
    </source>
</reference>
<evidence type="ECO:0000313" key="4">
    <source>
        <dbReference type="Proteomes" id="UP000281192"/>
    </source>
</evidence>
<dbReference type="EMBL" id="PJRQ01000011">
    <property type="protein sequence ID" value="PLR18386.1"/>
    <property type="molecule type" value="Genomic_DNA"/>
</dbReference>
<organism evidence="2 3">
    <name type="scientific">Caulobacter flavus</name>
    <dbReference type="NCBI Taxonomy" id="1679497"/>
    <lineage>
        <taxon>Bacteria</taxon>
        <taxon>Pseudomonadati</taxon>
        <taxon>Pseudomonadota</taxon>
        <taxon>Alphaproteobacteria</taxon>
        <taxon>Caulobacterales</taxon>
        <taxon>Caulobacteraceae</taxon>
        <taxon>Caulobacter</taxon>
    </lineage>
</organism>
<dbReference type="Pfam" id="PF10038">
    <property type="entry name" value="DUF2274"/>
    <property type="match status" value="1"/>
</dbReference>
<accession>A0A2N5CXA8</accession>
<dbReference type="Proteomes" id="UP000281192">
    <property type="component" value="Chromosome"/>
</dbReference>
<evidence type="ECO:0000313" key="1">
    <source>
        <dbReference type="EMBL" id="AYV47545.1"/>
    </source>
</evidence>
<keyword evidence="4" id="KW-1185">Reference proteome</keyword>
<protein>
    <submittedName>
        <fullName evidence="2">DUF2274 domain-containing protein</fullName>
    </submittedName>
</protein>
<evidence type="ECO:0000313" key="2">
    <source>
        <dbReference type="EMBL" id="PLR18386.1"/>
    </source>
</evidence>
<reference evidence="1 4" key="2">
    <citation type="submission" date="2018-01" db="EMBL/GenBank/DDBJ databases">
        <title>Complete genome sequence of Caulobacter flavus RHGG3.</title>
        <authorList>
            <person name="Yang E."/>
        </authorList>
    </citation>
    <scope>NUCLEOTIDE SEQUENCE [LARGE SCALE GENOMIC DNA]</scope>
    <source>
        <strain evidence="1 4">RHGG3</strain>
    </source>
</reference>